<feature type="transmembrane region" description="Helical" evidence="6">
    <location>
        <begin position="99"/>
        <end position="121"/>
    </location>
</feature>
<evidence type="ECO:0000256" key="1">
    <source>
        <dbReference type="ARBA" id="ARBA00004651"/>
    </source>
</evidence>
<gene>
    <name evidence="8" type="ORF">D3H65_10875</name>
</gene>
<protein>
    <submittedName>
        <fullName evidence="8">DMT family transporter</fullName>
    </submittedName>
</protein>
<reference evidence="8 9" key="1">
    <citation type="submission" date="2018-09" db="EMBL/GenBank/DDBJ databases">
        <title>Genome sequencing of strain 6GH32-13.</title>
        <authorList>
            <person name="Weon H.-Y."/>
            <person name="Heo J."/>
            <person name="Kwon S.-W."/>
        </authorList>
    </citation>
    <scope>NUCLEOTIDE SEQUENCE [LARGE SCALE GENOMIC DNA]</scope>
    <source>
        <strain evidence="8 9">5GH32-13</strain>
    </source>
</reference>
<feature type="transmembrane region" description="Helical" evidence="6">
    <location>
        <begin position="128"/>
        <end position="146"/>
    </location>
</feature>
<keyword evidence="4 6" id="KW-1133">Transmembrane helix</keyword>
<feature type="transmembrane region" description="Helical" evidence="6">
    <location>
        <begin position="279"/>
        <end position="297"/>
    </location>
</feature>
<feature type="transmembrane region" description="Helical" evidence="6">
    <location>
        <begin position="221"/>
        <end position="242"/>
    </location>
</feature>
<dbReference type="AlphaFoldDB" id="A0A3B7MMA1"/>
<dbReference type="SUPFAM" id="SSF103481">
    <property type="entry name" value="Multidrug resistance efflux transporter EmrE"/>
    <property type="match status" value="2"/>
</dbReference>
<evidence type="ECO:0000313" key="9">
    <source>
        <dbReference type="Proteomes" id="UP000263900"/>
    </source>
</evidence>
<evidence type="ECO:0000256" key="2">
    <source>
        <dbReference type="ARBA" id="ARBA00022475"/>
    </source>
</evidence>
<proteinExistence type="predicted"/>
<dbReference type="InterPro" id="IPR037185">
    <property type="entry name" value="EmrE-like"/>
</dbReference>
<feature type="transmembrane region" description="Helical" evidence="6">
    <location>
        <begin position="7"/>
        <end position="29"/>
    </location>
</feature>
<keyword evidence="5 6" id="KW-0472">Membrane</keyword>
<feature type="transmembrane region" description="Helical" evidence="6">
    <location>
        <begin position="254"/>
        <end position="273"/>
    </location>
</feature>
<dbReference type="PANTHER" id="PTHR32322:SF18">
    <property type="entry name" value="S-ADENOSYLMETHIONINE_S-ADENOSYLHOMOCYSTEINE TRANSPORTER"/>
    <property type="match status" value="1"/>
</dbReference>
<evidence type="ECO:0000256" key="6">
    <source>
        <dbReference type="SAM" id="Phobius"/>
    </source>
</evidence>
<dbReference type="EMBL" id="CP032157">
    <property type="protein sequence ID" value="AXY74449.1"/>
    <property type="molecule type" value="Genomic_DNA"/>
</dbReference>
<sequence length="299" mass="32866">MTISKKELYIGIGLAVLATIIWSGNFIVARGVIKQIPPVGLAFYRWVTGSLIMLPLAWNRFREEKAILLQHKGYIFWTALTGISLFNTLVYVAGHHSPAINLALIGTTSSPVFAIILAAIFLKERVPLMRVLGLLLCLSGIVWLLSQGSWERLKAFHFSAGDGWILLGALSFAIYNIMVRRKPTGIHPLNFLFTVFATGTLIIFPFYLIELTHTNPVDWSINLVLIILYLGAGASVLAFLCWNMAIARLGAARTALFGNLIPVFSILEAVLILDEQITMVHVLSGALVIAGVVIANLKR</sequence>
<dbReference type="InterPro" id="IPR050638">
    <property type="entry name" value="AA-Vitamin_Transporters"/>
</dbReference>
<keyword evidence="9" id="KW-1185">Reference proteome</keyword>
<dbReference type="Pfam" id="PF00892">
    <property type="entry name" value="EamA"/>
    <property type="match status" value="2"/>
</dbReference>
<dbReference type="InterPro" id="IPR000620">
    <property type="entry name" value="EamA_dom"/>
</dbReference>
<dbReference type="OrthoDB" id="9805239at2"/>
<feature type="domain" description="EamA" evidence="7">
    <location>
        <begin position="161"/>
        <end position="296"/>
    </location>
</feature>
<evidence type="ECO:0000256" key="3">
    <source>
        <dbReference type="ARBA" id="ARBA00022692"/>
    </source>
</evidence>
<dbReference type="PANTHER" id="PTHR32322">
    <property type="entry name" value="INNER MEMBRANE TRANSPORTER"/>
    <property type="match status" value="1"/>
</dbReference>
<dbReference type="GO" id="GO:0005886">
    <property type="term" value="C:plasma membrane"/>
    <property type="evidence" value="ECO:0007669"/>
    <property type="project" value="UniProtKB-SubCell"/>
</dbReference>
<evidence type="ECO:0000313" key="8">
    <source>
        <dbReference type="EMBL" id="AXY74449.1"/>
    </source>
</evidence>
<dbReference type="Proteomes" id="UP000263900">
    <property type="component" value="Chromosome"/>
</dbReference>
<feature type="transmembrane region" description="Helical" evidence="6">
    <location>
        <begin position="41"/>
        <end position="61"/>
    </location>
</feature>
<feature type="transmembrane region" description="Helical" evidence="6">
    <location>
        <begin position="158"/>
        <end position="177"/>
    </location>
</feature>
<name>A0A3B7MMA1_9BACT</name>
<feature type="transmembrane region" description="Helical" evidence="6">
    <location>
        <begin position="189"/>
        <end position="209"/>
    </location>
</feature>
<feature type="transmembrane region" description="Helical" evidence="6">
    <location>
        <begin position="73"/>
        <end position="93"/>
    </location>
</feature>
<dbReference type="RefSeq" id="WP_119050336.1">
    <property type="nucleotide sequence ID" value="NZ_CP032157.1"/>
</dbReference>
<comment type="subcellular location">
    <subcellularLocation>
        <location evidence="1">Cell membrane</location>
        <topology evidence="1">Multi-pass membrane protein</topology>
    </subcellularLocation>
</comment>
<evidence type="ECO:0000256" key="4">
    <source>
        <dbReference type="ARBA" id="ARBA00022989"/>
    </source>
</evidence>
<dbReference type="KEGG" id="pseg:D3H65_10875"/>
<keyword evidence="3 6" id="KW-0812">Transmembrane</keyword>
<evidence type="ECO:0000256" key="5">
    <source>
        <dbReference type="ARBA" id="ARBA00023136"/>
    </source>
</evidence>
<organism evidence="8 9">
    <name type="scientific">Paraflavitalea soli</name>
    <dbReference type="NCBI Taxonomy" id="2315862"/>
    <lineage>
        <taxon>Bacteria</taxon>
        <taxon>Pseudomonadati</taxon>
        <taxon>Bacteroidota</taxon>
        <taxon>Chitinophagia</taxon>
        <taxon>Chitinophagales</taxon>
        <taxon>Chitinophagaceae</taxon>
        <taxon>Paraflavitalea</taxon>
    </lineage>
</organism>
<feature type="domain" description="EamA" evidence="7">
    <location>
        <begin position="10"/>
        <end position="145"/>
    </location>
</feature>
<evidence type="ECO:0000259" key="7">
    <source>
        <dbReference type="Pfam" id="PF00892"/>
    </source>
</evidence>
<accession>A0A3B7MMA1</accession>
<keyword evidence="2" id="KW-1003">Cell membrane</keyword>